<reference evidence="3 4" key="1">
    <citation type="journal article" date="2018" name="New Phytol.">
        <title>Phylogenomics of Endogonaceae and evolution of mycorrhizas within Mucoromycota.</title>
        <authorList>
            <person name="Chang Y."/>
            <person name="Desiro A."/>
            <person name="Na H."/>
            <person name="Sandor L."/>
            <person name="Lipzen A."/>
            <person name="Clum A."/>
            <person name="Barry K."/>
            <person name="Grigoriev I.V."/>
            <person name="Martin F.M."/>
            <person name="Stajich J.E."/>
            <person name="Smith M.E."/>
            <person name="Bonito G."/>
            <person name="Spatafora J.W."/>
        </authorList>
    </citation>
    <scope>NUCLEOTIDE SEQUENCE [LARGE SCALE GENOMIC DNA]</scope>
    <source>
        <strain evidence="3 4">GMNB39</strain>
    </source>
</reference>
<evidence type="ECO:0000313" key="4">
    <source>
        <dbReference type="Proteomes" id="UP000268093"/>
    </source>
</evidence>
<evidence type="ECO:0000313" key="3">
    <source>
        <dbReference type="EMBL" id="RUP51105.1"/>
    </source>
</evidence>
<dbReference type="InterPro" id="IPR004087">
    <property type="entry name" value="KH_dom"/>
</dbReference>
<dbReference type="SUPFAM" id="SSF54791">
    <property type="entry name" value="Eukaryotic type KH-domain (KH-domain type I)"/>
    <property type="match status" value="1"/>
</dbReference>
<dbReference type="InterPro" id="IPR036612">
    <property type="entry name" value="KH_dom_type_1_sf"/>
</dbReference>
<accession>A0A433DJX9</accession>
<dbReference type="AlphaFoldDB" id="A0A433DJX9"/>
<dbReference type="InterPro" id="IPR004088">
    <property type="entry name" value="KH_dom_type_1"/>
</dbReference>
<proteinExistence type="predicted"/>
<protein>
    <recommendedName>
        <fullName evidence="2">K Homology domain-containing protein</fullName>
    </recommendedName>
</protein>
<dbReference type="Proteomes" id="UP000268093">
    <property type="component" value="Unassembled WGS sequence"/>
</dbReference>
<keyword evidence="1" id="KW-0694">RNA-binding</keyword>
<name>A0A433DJX9_9FUNG</name>
<dbReference type="EMBL" id="RBNI01000938">
    <property type="protein sequence ID" value="RUP51105.1"/>
    <property type="molecule type" value="Genomic_DNA"/>
</dbReference>
<evidence type="ECO:0000256" key="1">
    <source>
        <dbReference type="PROSITE-ProRule" id="PRU00117"/>
    </source>
</evidence>
<organism evidence="3 4">
    <name type="scientific">Jimgerdemannia flammicorona</name>
    <dbReference type="NCBI Taxonomy" id="994334"/>
    <lineage>
        <taxon>Eukaryota</taxon>
        <taxon>Fungi</taxon>
        <taxon>Fungi incertae sedis</taxon>
        <taxon>Mucoromycota</taxon>
        <taxon>Mucoromycotina</taxon>
        <taxon>Endogonomycetes</taxon>
        <taxon>Endogonales</taxon>
        <taxon>Endogonaceae</taxon>
        <taxon>Jimgerdemannia</taxon>
    </lineage>
</organism>
<dbReference type="PROSITE" id="PS50084">
    <property type="entry name" value="KH_TYPE_1"/>
    <property type="match status" value="1"/>
</dbReference>
<dbReference type="OrthoDB" id="2351826at2759"/>
<dbReference type="CDD" id="cd00105">
    <property type="entry name" value="KH-I"/>
    <property type="match status" value="1"/>
</dbReference>
<sequence length="567" mass="62734">MDQWRLLGQLVEGRRVGFTRFGTHMVSALYMRRGHKQDCCVCWWQSSRPHQSTSTCTQSVSRPPPSSPQYIKPHYHHTTTFVVSSPSYNPCPVVSSPSYNPCPSSRRLTVSSSTTLIINNTMPQETIPVPANAVGLVIGKGGSNLRKISERTGANLQRSRPGQPFCLTITAPTSGSLSKACSLVRNAIHTANEPYIRPAVAFTVLDHPVRDYKDGRDMIEFRSSADSANVHAVGEEMYRVEVIPGPSSSTPKGVVDPTSILVDVFGGITVASGPREFCLQSSLPDCLTQARTELLKLVSSGKSDQVMLLLRFGRQAFYRVNEARLENGSRLSGGILARDWCSMKIGVGGVGASFENVVEEEEVESLEEWLKKEGFEETTTTRVGMHFISPSTGKKISSTLHWDPITGNLQLIPFMPPPHLLYSPFTFLSFFDIEHWIPRKNASGRHRAGLITLIRPLSTETVLDPIDLRLMFLARETGVAADPALEQYLREGQAVTANRRTMRWGNAPGMIMDCVRYKEKKQFKQSGFGDDDGSEYGGDVVAYGVEGTERCDNSRWVVEQEGREGAR</sequence>
<feature type="domain" description="K Homology" evidence="2">
    <location>
        <begin position="121"/>
        <end position="189"/>
    </location>
</feature>
<evidence type="ECO:0000259" key="2">
    <source>
        <dbReference type="SMART" id="SM00322"/>
    </source>
</evidence>
<gene>
    <name evidence="3" type="ORF">BC936DRAFT_149802</name>
</gene>
<dbReference type="Gene3D" id="3.30.1370.10">
    <property type="entry name" value="K Homology domain, type 1"/>
    <property type="match status" value="1"/>
</dbReference>
<dbReference type="SMART" id="SM00322">
    <property type="entry name" value="KH"/>
    <property type="match status" value="1"/>
</dbReference>
<keyword evidence="4" id="KW-1185">Reference proteome</keyword>
<comment type="caution">
    <text evidence="3">The sequence shown here is derived from an EMBL/GenBank/DDBJ whole genome shotgun (WGS) entry which is preliminary data.</text>
</comment>
<dbReference type="GO" id="GO:0003723">
    <property type="term" value="F:RNA binding"/>
    <property type="evidence" value="ECO:0007669"/>
    <property type="project" value="UniProtKB-UniRule"/>
</dbReference>
<dbReference type="Pfam" id="PF00013">
    <property type="entry name" value="KH_1"/>
    <property type="match status" value="1"/>
</dbReference>